<reference evidence="3" key="1">
    <citation type="submission" date="2019-09" db="EMBL/GenBank/DDBJ databases">
        <title>Characterisation of the sponge microbiome using genome-centric metagenomics.</title>
        <authorList>
            <person name="Engelberts J.P."/>
            <person name="Robbins S.J."/>
            <person name="De Goeij J.M."/>
            <person name="Aranda M."/>
            <person name="Bell S.C."/>
            <person name="Webster N.S."/>
        </authorList>
    </citation>
    <scope>NUCLEOTIDE SEQUENCE</scope>
    <source>
        <strain evidence="3">SB0661_bin_32</strain>
    </source>
</reference>
<evidence type="ECO:0000259" key="2">
    <source>
        <dbReference type="Pfam" id="PF10131"/>
    </source>
</evidence>
<feature type="domain" description="Membrane protein 6-pyruvoyl-tetrahydropterin synthase-related" evidence="2">
    <location>
        <begin position="81"/>
        <end position="395"/>
    </location>
</feature>
<feature type="transmembrane region" description="Helical" evidence="1">
    <location>
        <begin position="298"/>
        <end position="318"/>
    </location>
</feature>
<name>A0A6B1DA12_9CHLR</name>
<feature type="transmembrane region" description="Helical" evidence="1">
    <location>
        <begin position="160"/>
        <end position="178"/>
    </location>
</feature>
<feature type="transmembrane region" description="Helical" evidence="1">
    <location>
        <begin position="390"/>
        <end position="408"/>
    </location>
</feature>
<feature type="transmembrane region" description="Helical" evidence="1">
    <location>
        <begin position="224"/>
        <end position="246"/>
    </location>
</feature>
<comment type="caution">
    <text evidence="3">The sequence shown here is derived from an EMBL/GenBank/DDBJ whole genome shotgun (WGS) entry which is preliminary data.</text>
</comment>
<proteinExistence type="predicted"/>
<dbReference type="InterPro" id="IPR018776">
    <property type="entry name" value="Membrane_prot_PTPS-rel_domain"/>
</dbReference>
<evidence type="ECO:0000313" key="3">
    <source>
        <dbReference type="EMBL" id="MYC96456.1"/>
    </source>
</evidence>
<feature type="transmembrane region" description="Helical" evidence="1">
    <location>
        <begin position="184"/>
        <end position="212"/>
    </location>
</feature>
<feature type="transmembrane region" description="Helical" evidence="1">
    <location>
        <begin position="579"/>
        <end position="601"/>
    </location>
</feature>
<dbReference type="Pfam" id="PF10131">
    <property type="entry name" value="PTPS_related"/>
    <property type="match status" value="1"/>
</dbReference>
<keyword evidence="1" id="KW-0472">Membrane</keyword>
<feature type="transmembrane region" description="Helical" evidence="1">
    <location>
        <begin position="538"/>
        <end position="558"/>
    </location>
</feature>
<organism evidence="3">
    <name type="scientific">Caldilineaceae bacterium SB0661_bin_32</name>
    <dbReference type="NCBI Taxonomy" id="2605255"/>
    <lineage>
        <taxon>Bacteria</taxon>
        <taxon>Bacillati</taxon>
        <taxon>Chloroflexota</taxon>
        <taxon>Caldilineae</taxon>
        <taxon>Caldilineales</taxon>
        <taxon>Caldilineaceae</taxon>
    </lineage>
</organism>
<dbReference type="EMBL" id="VXMH01000082">
    <property type="protein sequence ID" value="MYC96456.1"/>
    <property type="molecule type" value="Genomic_DNA"/>
</dbReference>
<evidence type="ECO:0000256" key="1">
    <source>
        <dbReference type="SAM" id="Phobius"/>
    </source>
</evidence>
<feature type="transmembrane region" description="Helical" evidence="1">
    <location>
        <begin position="12"/>
        <end position="32"/>
    </location>
</feature>
<feature type="transmembrane region" description="Helical" evidence="1">
    <location>
        <begin position="104"/>
        <end position="124"/>
    </location>
</feature>
<feature type="transmembrane region" description="Helical" evidence="1">
    <location>
        <begin position="364"/>
        <end position="383"/>
    </location>
</feature>
<sequence length="920" mass="102016">MPKVFTSGHWFRTLAGITFLVLLTLLLVGPLWHPQGIPGGNSDLRIHLHRAAAVEHSFEQGVFWPRWVPNVYQGLGAPVFHHYSPGLYWLVAAVHWIGIRLDTAFKIVISCAFLLSGLGLYGWLQKTFSRSAALVGSCLYLAQPHFIFAEYYYLGDYPQMLALLLLPVCLWAVTALHFQPNSWYWLSAVLALSALVFSHNLTAVMGALVLLLHWLFLAFIYRRGGGLIVCALAAVAAILVTAAFWLPALFDLPLVQFENALKVKINYKAGFFSLRELASFQPAFLDSSAGNPLMPPSFSFGVVQWLALILCGVSLIFARSRERRLWGLAGSLLVLFFLALTMPFSEPIWDSLPWLHFLQFRFRLLPFATIGSLSAAAFAVDVWPGKRRWIPALVLLFGSILPPFPYLFPNLASFTSFWSVEAIPGKSEIAGQEQAIDWDFIVGTGEFLVRGAEMELAKGVKQGPDATSLYWHSPHHAVADLPSQSGPLLLQLHFHPGWAAEEGALLEQGASGWTQVTKRPESGEQLDIRWAGTASQRWGQHMSLFGVFATAAGFALLARKRQPFVAVQRKETPDVESRNFPKVVVLMTVGVLLALSARYAVDQYSGGPYIWHSPPGHVPFSIQGGPADIGDTSTGQMTLLGWKLLSSPTPKPGESIIIRLFWRANQKIDEDLHTLLHLYSPSLKHSWAADAQGTIRIPTRIWDPEKYYIETMFLPIPLDVPPLTFSLAAGLTSATHGRLEVTGSDSGLLHLRDIEVAPVRPGIFQRLKPTTESPADTADGIRLQGYDLDSQREDLTLRLFWESGDGASNDWTTFIHMLDDSGELVAQFDGPPLGGLLPTSQWHRDALYIDRREITLPDGLVQGDYHLRVGLYNFATGERLPLRPRDAEDTQFEDGQLLVRLNSLSSEGLQDSCNICSGDQ</sequence>
<feature type="transmembrane region" description="Helical" evidence="1">
    <location>
        <begin position="130"/>
        <end position="153"/>
    </location>
</feature>
<feature type="transmembrane region" description="Helical" evidence="1">
    <location>
        <begin position="325"/>
        <end position="344"/>
    </location>
</feature>
<protein>
    <recommendedName>
        <fullName evidence="2">Membrane protein 6-pyruvoyl-tetrahydropterin synthase-related domain-containing protein</fullName>
    </recommendedName>
</protein>
<accession>A0A6B1DA12</accession>
<dbReference type="AlphaFoldDB" id="A0A6B1DA12"/>
<feature type="transmembrane region" description="Helical" evidence="1">
    <location>
        <begin position="79"/>
        <end position="97"/>
    </location>
</feature>
<keyword evidence="1" id="KW-1133">Transmembrane helix</keyword>
<gene>
    <name evidence="3" type="ORF">F4X14_15945</name>
</gene>
<keyword evidence="1" id="KW-0812">Transmembrane</keyword>